<dbReference type="Proteomes" id="UP001459204">
    <property type="component" value="Unassembled WGS sequence"/>
</dbReference>
<dbReference type="Pfam" id="PF10106">
    <property type="entry name" value="DUF2345"/>
    <property type="match status" value="1"/>
</dbReference>
<evidence type="ECO:0000313" key="4">
    <source>
        <dbReference type="EMBL" id="MEL1266429.1"/>
    </source>
</evidence>
<dbReference type="InterPro" id="IPR006533">
    <property type="entry name" value="T6SS_Vgr_RhsGE"/>
</dbReference>
<dbReference type="EMBL" id="JBBWWT010000021">
    <property type="protein sequence ID" value="MEL1266429.1"/>
    <property type="molecule type" value="Genomic_DNA"/>
</dbReference>
<feature type="non-terminal residue" evidence="4">
    <location>
        <position position="1"/>
    </location>
</feature>
<name>A0ABU9J5A0_9GAMM</name>
<evidence type="ECO:0000259" key="1">
    <source>
        <dbReference type="Pfam" id="PF04717"/>
    </source>
</evidence>
<dbReference type="InterPro" id="IPR028244">
    <property type="entry name" value="T6SS_Rhs_Vgr_dom"/>
</dbReference>
<dbReference type="Pfam" id="PF13296">
    <property type="entry name" value="T6SS_Vgr"/>
    <property type="match status" value="1"/>
</dbReference>
<dbReference type="Gene3D" id="2.40.50.230">
    <property type="entry name" value="Gp5 N-terminal domain"/>
    <property type="match status" value="1"/>
</dbReference>
<accession>A0ABU9J5A0</accession>
<dbReference type="RefSeq" id="WP_341727599.1">
    <property type="nucleotide sequence ID" value="NZ_JBBWWT010000021.1"/>
</dbReference>
<gene>
    <name evidence="4" type="primary">vgrG</name>
    <name evidence="4" type="ORF">AAD027_18930</name>
</gene>
<dbReference type="SUPFAM" id="SSF69255">
    <property type="entry name" value="gp5 N-terminal domain-like"/>
    <property type="match status" value="1"/>
</dbReference>
<keyword evidence="5" id="KW-1185">Reference proteome</keyword>
<feature type="domain" description="DUF2345" evidence="2">
    <location>
        <begin position="209"/>
        <end position="354"/>
    </location>
</feature>
<comment type="caution">
    <text evidence="4">The sequence shown here is derived from an EMBL/GenBank/DDBJ whole genome shotgun (WGS) entry which is preliminary data.</text>
</comment>
<evidence type="ECO:0000259" key="2">
    <source>
        <dbReference type="Pfam" id="PF10106"/>
    </source>
</evidence>
<dbReference type="InterPro" id="IPR006531">
    <property type="entry name" value="Gp5/Vgr_OB"/>
</dbReference>
<organism evidence="4 5">
    <name type="scientific">Pseudoxanthomonas putridarboris</name>
    <dbReference type="NCBI Taxonomy" id="752605"/>
    <lineage>
        <taxon>Bacteria</taxon>
        <taxon>Pseudomonadati</taxon>
        <taxon>Pseudomonadota</taxon>
        <taxon>Gammaproteobacteria</taxon>
        <taxon>Lysobacterales</taxon>
        <taxon>Lysobacteraceae</taxon>
        <taxon>Pseudoxanthomonas</taxon>
    </lineage>
</organism>
<dbReference type="SUPFAM" id="SSF69349">
    <property type="entry name" value="Phage fibre proteins"/>
    <property type="match status" value="1"/>
</dbReference>
<sequence length="434" mass="45912">RENSTCWIRVSQGWAGANYGMQVLPRIGHEVLVSFLEGDPDQPIVTGRAYHAANRPPYELPGLKTLTTLKSQEHKGGGHNELLIDDTRGEIKTQLKSTHAATQLNLGYLTHPRGNDGNGTPRGEGFELRTDASGALRAAKGLLLTAYERSGAGSGQLDHAELVQCVEALSGLVKSLADTAAQHQAPATEHASREGLVKAVEQLGAGGNDRKDEDGDKPILALNAPEGIAVATPRTVFTGAGENVESAAQRDQVIVAGEQLHATAGKGIDLFAFQGGITQIAHQDDLRLQAQHGEVQVEALKAVRVSAVEGTITLNAKQRLTLLCGGAYLTLEGGNIELGCPGTFTVKAKTQFSDGASVSEAMNGWKDADFNELFKAVLPDGTPARNRRYELIRGDGARIPGVTDGDGRISLQQGLSPEGLSIQWLDGDESGELS</sequence>
<reference evidence="4 5" key="1">
    <citation type="submission" date="2024-04" db="EMBL/GenBank/DDBJ databases">
        <title>Draft genome sequence of Pseudoxanthomonas putridarboris WD12.</title>
        <authorList>
            <person name="Oh J."/>
        </authorList>
    </citation>
    <scope>NUCLEOTIDE SEQUENCE [LARGE SCALE GENOMIC DNA]</scope>
    <source>
        <strain evidence="4 5">WD12</strain>
    </source>
</reference>
<feature type="domain" description="Gp5/Type VI secretion system Vgr protein OB-fold" evidence="1">
    <location>
        <begin position="3"/>
        <end position="50"/>
    </location>
</feature>
<proteinExistence type="predicted"/>
<dbReference type="Pfam" id="PF04717">
    <property type="entry name" value="Phage_base_V"/>
    <property type="match status" value="1"/>
</dbReference>
<dbReference type="InterPro" id="IPR037026">
    <property type="entry name" value="Vgr_OB-fold_dom_sf"/>
</dbReference>
<protein>
    <submittedName>
        <fullName evidence="4">Type VI secretion system tip protein VgrG</fullName>
    </submittedName>
</protein>
<feature type="domain" description="Putative type VI secretion system Rhs element associated Vgr" evidence="3">
    <location>
        <begin position="72"/>
        <end position="180"/>
    </location>
</feature>
<evidence type="ECO:0000259" key="3">
    <source>
        <dbReference type="Pfam" id="PF13296"/>
    </source>
</evidence>
<dbReference type="NCBIfam" id="TIGR01646">
    <property type="entry name" value="vgr_GE"/>
    <property type="match status" value="1"/>
</dbReference>
<dbReference type="InterPro" id="IPR018769">
    <property type="entry name" value="VgrG2_DUF2345"/>
</dbReference>
<evidence type="ECO:0000313" key="5">
    <source>
        <dbReference type="Proteomes" id="UP001459204"/>
    </source>
</evidence>